<dbReference type="InterPro" id="IPR008969">
    <property type="entry name" value="CarboxyPept-like_regulatory"/>
</dbReference>
<feature type="coiled-coil region" evidence="1">
    <location>
        <begin position="275"/>
        <end position="302"/>
    </location>
</feature>
<evidence type="ECO:0000313" key="2">
    <source>
        <dbReference type="EMBL" id="AJM92730.1"/>
    </source>
</evidence>
<proteinExistence type="predicted"/>
<dbReference type="GeneID" id="41600631"/>
<dbReference type="SUPFAM" id="SSF49464">
    <property type="entry name" value="Carboxypeptidase regulatory domain-like"/>
    <property type="match status" value="1"/>
</dbReference>
<keyword evidence="1" id="KW-0175">Coiled coil</keyword>
<evidence type="ECO:0008006" key="4">
    <source>
        <dbReference type="Google" id="ProtNLM"/>
    </source>
</evidence>
<dbReference type="Proteomes" id="UP000032027">
    <property type="component" value="Chromosome"/>
</dbReference>
<dbReference type="OrthoDB" id="11442at2157"/>
<dbReference type="STRING" id="1582439.NPIRD3C_1518"/>
<keyword evidence="3" id="KW-1185">Reference proteome</keyword>
<dbReference type="HOGENOM" id="CLU_904906_0_0_2"/>
<evidence type="ECO:0000256" key="1">
    <source>
        <dbReference type="SAM" id="Coils"/>
    </source>
</evidence>
<reference evidence="2 3" key="2">
    <citation type="journal article" date="2016" name="ISME J.">
        <title>Physiological and genomic characterization of two novel marine thaumarchaeal strains indicates niche differentiation.</title>
        <authorList>
            <person name="Bayer B."/>
            <person name="Vojvoda J."/>
            <person name="Offre P."/>
            <person name="Alves R.J."/>
            <person name="Elisabeth N.H."/>
            <person name="Garcia J.A."/>
            <person name="Volland J.M."/>
            <person name="Srivastava A."/>
            <person name="Schleper C."/>
            <person name="Herndl G.J."/>
        </authorList>
    </citation>
    <scope>NUCLEOTIDE SEQUENCE [LARGE SCALE GENOMIC DNA]</scope>
    <source>
        <strain evidence="2 3">D3C</strain>
    </source>
</reference>
<evidence type="ECO:0000313" key="3">
    <source>
        <dbReference type="Proteomes" id="UP000032027"/>
    </source>
</evidence>
<reference evidence="3" key="1">
    <citation type="submission" date="2015-02" db="EMBL/GenBank/DDBJ databases">
        <title>Characterization of two novel Thaumarchaeota isolated from the Northern Adriatic Sea.</title>
        <authorList>
            <person name="Bayer B."/>
            <person name="Vojvoda J."/>
            <person name="Offre P."/>
            <person name="Srivastava A."/>
            <person name="Elisabeth N."/>
            <person name="Garcia J.A.L."/>
            <person name="Schleper C."/>
            <person name="Herndl G.J."/>
        </authorList>
    </citation>
    <scope>NUCLEOTIDE SEQUENCE [LARGE SCALE GENOMIC DNA]</scope>
    <source>
        <strain evidence="3">D3C</strain>
    </source>
</reference>
<gene>
    <name evidence="2" type="ORF">NPIRD3C_1518</name>
</gene>
<accession>A0A0C5C088</accession>
<dbReference type="RefSeq" id="WP_148703522.1">
    <property type="nucleotide sequence ID" value="NZ_CP010868.1"/>
</dbReference>
<organism evidence="2 3">
    <name type="scientific">Nitrosopumilus piranensis</name>
    <dbReference type="NCBI Taxonomy" id="1582439"/>
    <lineage>
        <taxon>Archaea</taxon>
        <taxon>Nitrososphaerota</taxon>
        <taxon>Nitrososphaeria</taxon>
        <taxon>Nitrosopumilales</taxon>
        <taxon>Nitrosopumilaceae</taxon>
        <taxon>Nitrosopumilus</taxon>
    </lineage>
</organism>
<dbReference type="EMBL" id="CP010868">
    <property type="protein sequence ID" value="AJM92730.1"/>
    <property type="molecule type" value="Genomic_DNA"/>
</dbReference>
<sequence length="305" mass="34793">MYKKAGIVGIFSFLMLFSFIQTSEAELWELVIDLNMEKSAIVSGETVVITGKVVDHAYNPIQGAEVLIRTGSDTTKAFTDPEGVFRGEFKDFDKIPGTYTINVIATWNGMTGLKTTQFQVKGDISPVSALQEKLNTEEARRYLGSNESDFEKDPIGQTLFKYYHGLLQELLLEQKDERESIEEDLYLEEQRIIADELKVQAIEEYNPGYGVFEGLNYEDYVNNLNPEIQDIVSSQLNFTKNIFEEAQIVKAQILADGGTYEEAQKAYLEMLSIPKEKLDEFIDEKLRELENSEESSEENYEEKND</sequence>
<dbReference type="AlphaFoldDB" id="A0A0C5C088"/>
<name>A0A0C5C088_9ARCH</name>
<dbReference type="KEGG" id="nid:NPIRD3C_1518"/>
<protein>
    <recommendedName>
        <fullName evidence="4">Carboxypeptidase regulatory-like domain-containing protein</fullName>
    </recommendedName>
</protein>
<reference evidence="2 3" key="3">
    <citation type="journal article" date="2019" name="Int. J. Syst. Evol. Microbiol.">
        <title>Nitrosopumilus adriaticus sp. nov. and Nitrosopumilus piranensis sp. nov., two ammonia-oxidizing archaea from the Adriatic Sea and members of the class Nitrososphaeria.</title>
        <authorList>
            <person name="Bayer B."/>
            <person name="Vojvoda J."/>
            <person name="Reinthaler T."/>
            <person name="Reyes C."/>
            <person name="Pinto M."/>
            <person name="Herndl G.J."/>
        </authorList>
    </citation>
    <scope>NUCLEOTIDE SEQUENCE [LARGE SCALE GENOMIC DNA]</scope>
    <source>
        <strain evidence="2 3">D3C</strain>
    </source>
</reference>
<dbReference type="Gene3D" id="2.60.40.1120">
    <property type="entry name" value="Carboxypeptidase-like, regulatory domain"/>
    <property type="match status" value="1"/>
</dbReference>
<dbReference type="PATRIC" id="fig|1582439.9.peg.1566"/>